<dbReference type="GO" id="GO:0016301">
    <property type="term" value="F:kinase activity"/>
    <property type="evidence" value="ECO:0007669"/>
    <property type="project" value="UniProtKB-KW"/>
</dbReference>
<dbReference type="GO" id="GO:0035438">
    <property type="term" value="F:cyclic-di-GMP binding"/>
    <property type="evidence" value="ECO:0007669"/>
    <property type="project" value="InterPro"/>
</dbReference>
<dbReference type="PANTHER" id="PTHR24422:SF10">
    <property type="entry name" value="CHEMOTAXIS PROTEIN METHYLTRANSFERASE 2"/>
    <property type="match status" value="1"/>
</dbReference>
<feature type="domain" description="Methyl-accepting transducer" evidence="2">
    <location>
        <begin position="376"/>
        <end position="572"/>
    </location>
</feature>
<keyword evidence="1" id="KW-0807">Transducer</keyword>
<dbReference type="EMBL" id="CP016616">
    <property type="protein sequence ID" value="ANY77904.1"/>
    <property type="molecule type" value="Genomic_DNA"/>
</dbReference>
<dbReference type="InterPro" id="IPR000014">
    <property type="entry name" value="PAS"/>
</dbReference>
<dbReference type="GO" id="GO:0004888">
    <property type="term" value="F:transmembrane signaling receptor activity"/>
    <property type="evidence" value="ECO:0007669"/>
    <property type="project" value="InterPro"/>
</dbReference>
<dbReference type="Pfam" id="PF08447">
    <property type="entry name" value="PAS_3"/>
    <property type="match status" value="2"/>
</dbReference>
<evidence type="ECO:0000259" key="2">
    <source>
        <dbReference type="PROSITE" id="PS50111"/>
    </source>
</evidence>
<dbReference type="SUPFAM" id="SSF55785">
    <property type="entry name" value="PYP-like sensor domain (PAS domain)"/>
    <property type="match status" value="3"/>
</dbReference>
<evidence type="ECO:0000313" key="5">
    <source>
        <dbReference type="EMBL" id="ANY77904.1"/>
    </source>
</evidence>
<dbReference type="InterPro" id="IPR000700">
    <property type="entry name" value="PAS-assoc_C"/>
</dbReference>
<accession>A0A1B2ED44</accession>
<dbReference type="CDD" id="cd00130">
    <property type="entry name" value="PAS"/>
    <property type="match status" value="3"/>
</dbReference>
<feature type="domain" description="PAC" evidence="4">
    <location>
        <begin position="205"/>
        <end position="257"/>
    </location>
</feature>
<feature type="domain" description="PAC" evidence="4">
    <location>
        <begin position="83"/>
        <end position="135"/>
    </location>
</feature>
<evidence type="ECO:0000256" key="1">
    <source>
        <dbReference type="PROSITE-ProRule" id="PRU00284"/>
    </source>
</evidence>
<dbReference type="Pfam" id="PF13426">
    <property type="entry name" value="PAS_9"/>
    <property type="match status" value="1"/>
</dbReference>
<dbReference type="GO" id="GO:0006935">
    <property type="term" value="P:chemotaxis"/>
    <property type="evidence" value="ECO:0007669"/>
    <property type="project" value="InterPro"/>
</dbReference>
<dbReference type="Gene3D" id="1.10.287.950">
    <property type="entry name" value="Methyl-accepting chemotaxis protein"/>
    <property type="match status" value="1"/>
</dbReference>
<dbReference type="InterPro" id="IPR004089">
    <property type="entry name" value="MCPsignal_dom"/>
</dbReference>
<dbReference type="Pfam" id="PF00015">
    <property type="entry name" value="MCPsignal"/>
    <property type="match status" value="1"/>
</dbReference>
<evidence type="ECO:0000259" key="4">
    <source>
        <dbReference type="PROSITE" id="PS50113"/>
    </source>
</evidence>
<feature type="domain" description="PAS" evidence="3">
    <location>
        <begin position="25"/>
        <end position="66"/>
    </location>
</feature>
<organism evidence="5">
    <name type="scientific">Microvirga ossetica</name>
    <dbReference type="NCBI Taxonomy" id="1882682"/>
    <lineage>
        <taxon>Bacteria</taxon>
        <taxon>Pseudomonadati</taxon>
        <taxon>Pseudomonadota</taxon>
        <taxon>Alphaproteobacteria</taxon>
        <taxon>Hyphomicrobiales</taxon>
        <taxon>Methylobacteriaceae</taxon>
        <taxon>Microvirga</taxon>
    </lineage>
</organism>
<dbReference type="SMART" id="SM00283">
    <property type="entry name" value="MA"/>
    <property type="match status" value="1"/>
</dbReference>
<dbReference type="SMART" id="SM00086">
    <property type="entry name" value="PAC"/>
    <property type="match status" value="3"/>
</dbReference>
<dbReference type="InterPro" id="IPR035965">
    <property type="entry name" value="PAS-like_dom_sf"/>
</dbReference>
<dbReference type="PANTHER" id="PTHR24422">
    <property type="entry name" value="CHEMOTAXIS PROTEIN METHYLTRANSFERASE"/>
    <property type="match status" value="1"/>
</dbReference>
<proteinExistence type="predicted"/>
<dbReference type="PROSITE" id="PS50112">
    <property type="entry name" value="PAS"/>
    <property type="match status" value="2"/>
</dbReference>
<reference evidence="5" key="1">
    <citation type="submission" date="2016-07" db="EMBL/GenBank/DDBJ databases">
        <title>Microvirga ossetica sp. nov. a new species of rhizobia isolated from root nodules of the legume species Vicia alpestris Steven originated from North Ossetia region in the Caucasus.</title>
        <authorList>
            <person name="Safronova V.I."/>
            <person name="Kuznetsova I.G."/>
            <person name="Sazanova A.L."/>
            <person name="Belimov A."/>
            <person name="Andronov E."/>
            <person name="Osledkin Y.S."/>
            <person name="Onishchuk O.P."/>
            <person name="Kurchak O.N."/>
            <person name="Shaposhnikov A.I."/>
            <person name="Willems A."/>
            <person name="Tikhonovich I.A."/>
        </authorList>
    </citation>
    <scope>NUCLEOTIDE SEQUENCE [LARGE SCALE GENOMIC DNA]</scope>
    <source>
        <strain evidence="5">V5/3M</strain>
    </source>
</reference>
<sequence>MLLGLRSFNSASAKIQALDATFATIAFDIDGNIVEANGTFLSLVGYSLGEIRGRHHSLFVDPSEAEAPLYRKFWQDLRRGIGQSAEFRRLGKNKSEIWLKASYVPILNRSGDVTRIVKFATDITAEKLRQADFAGQIAAINRSQAVIHFALDGTIVDANDLFLRTMGYEIDAVKGKHHRMFVLEDYGRSADYEDFWQKLNRGEYLSGEFKRVAKDGREVWLQASYNPIFDDYGRVFKVVKYASDITAAKLKAAEAAAQIAAIGRSQAVIHFDMDGTILDANQNFLETMGYSLEQIRGQHHRMFVSRAYAASAEYASFWDSLRTGRYSAAVYQWVANGGREVWIQGNYNPVLDTDGRPFKVVKFATDITRSMSVRGEAIQAAEQTLGNVRAVATAADDMNVTAGAISDRMQESRSAVDEIHTRTQGADASTAKLRDAALAMDSVVQAITVIAEKINLLALNATIEAARAGEAGRGFAVVASEVKNLANQAAQATARISGEILSMQAVSGDVEQALASISAAVTDVRRFIVETAETMHQQTLVTTDVSRNIKVAAHGVAGIARSLDEWVVGVEERRSNERTRVSRPAVIQIGTASRSAIDGRNARDIACMVLNMSESGAKIAVAAADVPDRFVLRIDGEGTAQTCQVVRRSEGELGVRYV</sequence>
<keyword evidence="5" id="KW-0418">Kinase</keyword>
<dbReference type="InterPro" id="IPR050903">
    <property type="entry name" value="Bact_Chemotaxis_MeTrfase"/>
</dbReference>
<dbReference type="InterPro" id="IPR001610">
    <property type="entry name" value="PAC"/>
</dbReference>
<dbReference type="GO" id="GO:0007165">
    <property type="term" value="P:signal transduction"/>
    <property type="evidence" value="ECO:0007669"/>
    <property type="project" value="UniProtKB-KW"/>
</dbReference>
<dbReference type="AlphaFoldDB" id="A0A1B2ED44"/>
<dbReference type="KEGG" id="moc:BB934_06360"/>
<protein>
    <submittedName>
        <fullName evidence="5">Histidine kinase</fullName>
    </submittedName>
</protein>
<dbReference type="NCBIfam" id="TIGR00229">
    <property type="entry name" value="sensory_box"/>
    <property type="match status" value="3"/>
</dbReference>
<dbReference type="PRINTS" id="PR00260">
    <property type="entry name" value="CHEMTRNSDUCR"/>
</dbReference>
<dbReference type="PROSITE" id="PS50111">
    <property type="entry name" value="CHEMOTAXIS_TRANSDUC_2"/>
    <property type="match status" value="1"/>
</dbReference>
<dbReference type="InterPro" id="IPR009875">
    <property type="entry name" value="PilZ_domain"/>
</dbReference>
<gene>
    <name evidence="5" type="ORF">BB934_06360</name>
</gene>
<feature type="domain" description="PAS" evidence="3">
    <location>
        <begin position="268"/>
        <end position="298"/>
    </location>
</feature>
<name>A0A1B2ED44_9HYPH</name>
<dbReference type="SUPFAM" id="SSF58104">
    <property type="entry name" value="Methyl-accepting chemotaxis protein (MCP) signaling domain"/>
    <property type="match status" value="1"/>
</dbReference>
<dbReference type="Gene3D" id="3.30.450.20">
    <property type="entry name" value="PAS domain"/>
    <property type="match status" value="3"/>
</dbReference>
<dbReference type="OrthoDB" id="9765776at2"/>
<dbReference type="GO" id="GO:0016020">
    <property type="term" value="C:membrane"/>
    <property type="evidence" value="ECO:0007669"/>
    <property type="project" value="InterPro"/>
</dbReference>
<dbReference type="PROSITE" id="PS50113">
    <property type="entry name" value="PAC"/>
    <property type="match status" value="2"/>
</dbReference>
<evidence type="ECO:0000259" key="3">
    <source>
        <dbReference type="PROSITE" id="PS50112"/>
    </source>
</evidence>
<keyword evidence="5" id="KW-0808">Transferase</keyword>
<dbReference type="InterPro" id="IPR013655">
    <property type="entry name" value="PAS_fold_3"/>
</dbReference>
<dbReference type="InterPro" id="IPR004090">
    <property type="entry name" value="Chemotax_Me-accpt_rcpt"/>
</dbReference>
<dbReference type="SMART" id="SM00091">
    <property type="entry name" value="PAS"/>
    <property type="match status" value="3"/>
</dbReference>
<dbReference type="RefSeq" id="WP_099508892.1">
    <property type="nucleotide sequence ID" value="NZ_CP016616.1"/>
</dbReference>
<dbReference type="Pfam" id="PF07238">
    <property type="entry name" value="PilZ"/>
    <property type="match status" value="1"/>
</dbReference>